<name>A0A0D2DA65_9EURO</name>
<dbReference type="AlphaFoldDB" id="A0A0D2DA65"/>
<protein>
    <recommendedName>
        <fullName evidence="3">DJ-1/PfpI domain-containing protein</fullName>
    </recommendedName>
</protein>
<keyword evidence="2" id="KW-1185">Reference proteome</keyword>
<dbReference type="VEuPathDB" id="FungiDB:PV07_04104"/>
<dbReference type="HOGENOM" id="CLU_072623_1_0_1"/>
<dbReference type="PANTHER" id="PTHR43068:SF1">
    <property type="entry name" value="SLR1854 PROTEIN"/>
    <property type="match status" value="1"/>
</dbReference>
<sequence length="254" mass="28036">MAVKVIFLMADDGHDPTETAIPWKVFKDAGFDVYFATEDGNTPKCDEKMLSGWTGTLLGANKAAKRAYEDLSSTCEAFKKPLAWKDHAFTLEDYDLVFLPGGHEKSVRQIMDSARVHEVLASYFPKTRKPSPKSLAAICHGVQVLAMSSTSDGKSVMHDAVTTALPAYMEESIYHVTKLFLGDYYKTYGAGTDAVEEVVKKRLGDRAQFKNSKSPSPFVVEDPSYNYLSARFPPDSEALAKRVVSLVKEVTQSA</sequence>
<evidence type="ECO:0000313" key="1">
    <source>
        <dbReference type="EMBL" id="KIW32574.1"/>
    </source>
</evidence>
<dbReference type="GeneID" id="27343298"/>
<reference evidence="1 2" key="1">
    <citation type="submission" date="2015-01" db="EMBL/GenBank/DDBJ databases">
        <title>The Genome Sequence of Cladophialophora immunda CBS83496.</title>
        <authorList>
            <consortium name="The Broad Institute Genomics Platform"/>
            <person name="Cuomo C."/>
            <person name="de Hoog S."/>
            <person name="Gorbushina A."/>
            <person name="Stielow B."/>
            <person name="Teixiera M."/>
            <person name="Abouelleil A."/>
            <person name="Chapman S.B."/>
            <person name="Priest M."/>
            <person name="Young S.K."/>
            <person name="Wortman J."/>
            <person name="Nusbaum C."/>
            <person name="Birren B."/>
        </authorList>
    </citation>
    <scope>NUCLEOTIDE SEQUENCE [LARGE SCALE GENOMIC DNA]</scope>
    <source>
        <strain evidence="1 2">CBS 83496</strain>
    </source>
</reference>
<dbReference type="Gene3D" id="3.40.50.880">
    <property type="match status" value="1"/>
</dbReference>
<dbReference type="InterPro" id="IPR032633">
    <property type="entry name" value="ThiJ-like"/>
</dbReference>
<evidence type="ECO:0000313" key="2">
    <source>
        <dbReference type="Proteomes" id="UP000054466"/>
    </source>
</evidence>
<dbReference type="OrthoDB" id="543156at2759"/>
<dbReference type="STRING" id="569365.A0A0D2DA65"/>
<gene>
    <name evidence="1" type="ORF">PV07_04104</name>
</gene>
<dbReference type="PANTHER" id="PTHR43068">
    <property type="entry name" value="SLR1854 PROTEIN"/>
    <property type="match status" value="1"/>
</dbReference>
<dbReference type="InterPro" id="IPR029062">
    <property type="entry name" value="Class_I_gatase-like"/>
</dbReference>
<dbReference type="Pfam" id="PF17124">
    <property type="entry name" value="ThiJ_like"/>
    <property type="match status" value="1"/>
</dbReference>
<dbReference type="RefSeq" id="XP_016252790.1">
    <property type="nucleotide sequence ID" value="XM_016390888.1"/>
</dbReference>
<proteinExistence type="predicted"/>
<accession>A0A0D2DA65</accession>
<dbReference type="Proteomes" id="UP000054466">
    <property type="component" value="Unassembled WGS sequence"/>
</dbReference>
<evidence type="ECO:0008006" key="3">
    <source>
        <dbReference type="Google" id="ProtNLM"/>
    </source>
</evidence>
<dbReference type="EMBL" id="KN847041">
    <property type="protein sequence ID" value="KIW32574.1"/>
    <property type="molecule type" value="Genomic_DNA"/>
</dbReference>
<dbReference type="SUPFAM" id="SSF52317">
    <property type="entry name" value="Class I glutamine amidotransferase-like"/>
    <property type="match status" value="1"/>
</dbReference>
<organism evidence="1 2">
    <name type="scientific">Cladophialophora immunda</name>
    <dbReference type="NCBI Taxonomy" id="569365"/>
    <lineage>
        <taxon>Eukaryota</taxon>
        <taxon>Fungi</taxon>
        <taxon>Dikarya</taxon>
        <taxon>Ascomycota</taxon>
        <taxon>Pezizomycotina</taxon>
        <taxon>Eurotiomycetes</taxon>
        <taxon>Chaetothyriomycetidae</taxon>
        <taxon>Chaetothyriales</taxon>
        <taxon>Herpotrichiellaceae</taxon>
        <taxon>Cladophialophora</taxon>
    </lineage>
</organism>